<keyword evidence="3" id="KW-0805">Transcription regulation</keyword>
<dbReference type="CDD" id="cd00009">
    <property type="entry name" value="AAA"/>
    <property type="match status" value="1"/>
</dbReference>
<keyword evidence="10" id="KW-1185">Reference proteome</keyword>
<sequence>MPEPSRDRRKPARVLVVDDQMSMAEMIADGLADRGYDATPMASSRDAAVLLAREPIDLLVTDLRMPRIDGLGLLAASRKADPSRPVIVMTAYSAVDTAIESIRQGAYHYMTKPFKVEELVLFVERALDESKLRREAVALRRALRAQFGLENLVGESAAMREVGDLVERVADASVPVLITGETGTGKGLVARAIHAQGARADAPFVSVNCASLPENLLESELFGHVKGAFTGATANRVGLLEGADGGTLFLDEIGEMAPALQAKLLHVLESGTVRAVGSNKERAVDARIVAATHRDLRERVAKGEFREDLLYRLDVVSMALPPLRHRRDDLPALIEHFLAAAKSKHARSPVESIAPEALERMLEHRWPGNVRELQHVMERAVLLGRSREIGLADLPATVVEGGAAAKGMAFSGEVLPLREVQRRYVAWAYEQFGGRKVLTAEKLGIDFKTLSRWLDSGGESNEGR</sequence>
<gene>
    <name evidence="9" type="ORF">LVJ94_09585</name>
</gene>
<evidence type="ECO:0000256" key="4">
    <source>
        <dbReference type="ARBA" id="ARBA00023125"/>
    </source>
</evidence>
<dbReference type="InterPro" id="IPR027417">
    <property type="entry name" value="P-loop_NTPase"/>
</dbReference>
<dbReference type="Proteomes" id="UP001374803">
    <property type="component" value="Chromosome"/>
</dbReference>
<feature type="domain" description="Sigma-54 factor interaction" evidence="7">
    <location>
        <begin position="152"/>
        <end position="382"/>
    </location>
</feature>
<dbReference type="InterPro" id="IPR058031">
    <property type="entry name" value="AAA_lid_NorR"/>
</dbReference>
<evidence type="ECO:0000256" key="2">
    <source>
        <dbReference type="ARBA" id="ARBA00022840"/>
    </source>
</evidence>
<dbReference type="EMBL" id="CP089983">
    <property type="protein sequence ID" value="WXB07484.1"/>
    <property type="molecule type" value="Genomic_DNA"/>
</dbReference>
<evidence type="ECO:0000256" key="1">
    <source>
        <dbReference type="ARBA" id="ARBA00022741"/>
    </source>
</evidence>
<reference evidence="9" key="1">
    <citation type="submission" date="2021-12" db="EMBL/GenBank/DDBJ databases">
        <title>Discovery of the Pendulisporaceae a myxobacterial family with distinct sporulation behavior and unique specialized metabolism.</title>
        <authorList>
            <person name="Garcia R."/>
            <person name="Popoff A."/>
            <person name="Bader C.D."/>
            <person name="Loehr J."/>
            <person name="Walesch S."/>
            <person name="Walt C."/>
            <person name="Boldt J."/>
            <person name="Bunk B."/>
            <person name="Haeckl F.J.F.P.J."/>
            <person name="Gunesch A.P."/>
            <person name="Birkelbach J."/>
            <person name="Nuebel U."/>
            <person name="Pietschmann T."/>
            <person name="Bach T."/>
            <person name="Mueller R."/>
        </authorList>
    </citation>
    <scope>NUCLEOTIDE SEQUENCE</scope>
    <source>
        <strain evidence="9">MSr11367</strain>
    </source>
</reference>
<evidence type="ECO:0000256" key="6">
    <source>
        <dbReference type="PROSITE-ProRule" id="PRU00169"/>
    </source>
</evidence>
<organism evidence="9 10">
    <name type="scientific">Pendulispora rubella</name>
    <dbReference type="NCBI Taxonomy" id="2741070"/>
    <lineage>
        <taxon>Bacteria</taxon>
        <taxon>Pseudomonadati</taxon>
        <taxon>Myxococcota</taxon>
        <taxon>Myxococcia</taxon>
        <taxon>Myxococcales</taxon>
        <taxon>Sorangiineae</taxon>
        <taxon>Pendulisporaceae</taxon>
        <taxon>Pendulispora</taxon>
    </lineage>
</organism>
<dbReference type="InterPro" id="IPR001789">
    <property type="entry name" value="Sig_transdc_resp-reg_receiver"/>
</dbReference>
<evidence type="ECO:0000313" key="10">
    <source>
        <dbReference type="Proteomes" id="UP001374803"/>
    </source>
</evidence>
<evidence type="ECO:0000259" key="7">
    <source>
        <dbReference type="PROSITE" id="PS50045"/>
    </source>
</evidence>
<proteinExistence type="predicted"/>
<dbReference type="Pfam" id="PF00072">
    <property type="entry name" value="Response_reg"/>
    <property type="match status" value="1"/>
</dbReference>
<evidence type="ECO:0000256" key="5">
    <source>
        <dbReference type="ARBA" id="ARBA00023163"/>
    </source>
</evidence>
<evidence type="ECO:0000259" key="8">
    <source>
        <dbReference type="PROSITE" id="PS50110"/>
    </source>
</evidence>
<dbReference type="PROSITE" id="PS50045">
    <property type="entry name" value="SIGMA54_INTERACT_4"/>
    <property type="match status" value="1"/>
</dbReference>
<keyword evidence="2" id="KW-0067">ATP-binding</keyword>
<dbReference type="SUPFAM" id="SSF52172">
    <property type="entry name" value="CheY-like"/>
    <property type="match status" value="1"/>
</dbReference>
<name>A0ABZ2LD40_9BACT</name>
<dbReference type="InterPro" id="IPR025944">
    <property type="entry name" value="Sigma_54_int_dom_CS"/>
</dbReference>
<dbReference type="Gene3D" id="3.40.50.2300">
    <property type="match status" value="1"/>
</dbReference>
<dbReference type="InterPro" id="IPR025943">
    <property type="entry name" value="Sigma_54_int_dom_ATP-bd_2"/>
</dbReference>
<dbReference type="PANTHER" id="PTHR32071">
    <property type="entry name" value="TRANSCRIPTIONAL REGULATORY PROTEIN"/>
    <property type="match status" value="1"/>
</dbReference>
<keyword evidence="4" id="KW-0238">DNA-binding</keyword>
<dbReference type="PROSITE" id="PS00675">
    <property type="entry name" value="SIGMA54_INTERACT_1"/>
    <property type="match status" value="1"/>
</dbReference>
<evidence type="ECO:0000313" key="9">
    <source>
        <dbReference type="EMBL" id="WXB07484.1"/>
    </source>
</evidence>
<dbReference type="PROSITE" id="PS50110">
    <property type="entry name" value="RESPONSE_REGULATORY"/>
    <property type="match status" value="1"/>
</dbReference>
<dbReference type="InterPro" id="IPR025662">
    <property type="entry name" value="Sigma_54_int_dom_ATP-bd_1"/>
</dbReference>
<feature type="modified residue" description="4-aspartylphosphate" evidence="6">
    <location>
        <position position="62"/>
    </location>
</feature>
<dbReference type="InterPro" id="IPR011006">
    <property type="entry name" value="CheY-like_superfamily"/>
</dbReference>
<dbReference type="SMART" id="SM00382">
    <property type="entry name" value="AAA"/>
    <property type="match status" value="1"/>
</dbReference>
<keyword evidence="1" id="KW-0547">Nucleotide-binding</keyword>
<protein>
    <submittedName>
        <fullName evidence="9">Sigma-54 dependent transcriptional regulator</fullName>
    </submittedName>
</protein>
<keyword evidence="6" id="KW-0597">Phosphoprotein</keyword>
<dbReference type="PROSITE" id="PS00688">
    <property type="entry name" value="SIGMA54_INTERACT_3"/>
    <property type="match status" value="1"/>
</dbReference>
<dbReference type="InterPro" id="IPR002078">
    <property type="entry name" value="Sigma_54_int"/>
</dbReference>
<dbReference type="InterPro" id="IPR003593">
    <property type="entry name" value="AAA+_ATPase"/>
</dbReference>
<dbReference type="Gene3D" id="1.10.10.60">
    <property type="entry name" value="Homeodomain-like"/>
    <property type="match status" value="1"/>
</dbReference>
<dbReference type="RefSeq" id="WP_394837145.1">
    <property type="nucleotide sequence ID" value="NZ_CP089929.1"/>
</dbReference>
<evidence type="ECO:0000256" key="3">
    <source>
        <dbReference type="ARBA" id="ARBA00023015"/>
    </source>
</evidence>
<dbReference type="SUPFAM" id="SSF52540">
    <property type="entry name" value="P-loop containing nucleoside triphosphate hydrolases"/>
    <property type="match status" value="1"/>
</dbReference>
<dbReference type="Pfam" id="PF00158">
    <property type="entry name" value="Sigma54_activat"/>
    <property type="match status" value="1"/>
</dbReference>
<dbReference type="Gene3D" id="1.10.8.60">
    <property type="match status" value="1"/>
</dbReference>
<accession>A0ABZ2LD40</accession>
<feature type="domain" description="Response regulatory" evidence="8">
    <location>
        <begin position="13"/>
        <end position="127"/>
    </location>
</feature>
<dbReference type="SMART" id="SM00448">
    <property type="entry name" value="REC"/>
    <property type="match status" value="1"/>
</dbReference>
<dbReference type="Pfam" id="PF25601">
    <property type="entry name" value="AAA_lid_14"/>
    <property type="match status" value="1"/>
</dbReference>
<keyword evidence="5" id="KW-0804">Transcription</keyword>
<dbReference type="Gene3D" id="3.40.50.300">
    <property type="entry name" value="P-loop containing nucleotide triphosphate hydrolases"/>
    <property type="match status" value="1"/>
</dbReference>
<dbReference type="PROSITE" id="PS00676">
    <property type="entry name" value="SIGMA54_INTERACT_2"/>
    <property type="match status" value="1"/>
</dbReference>